<dbReference type="PIRSF" id="PIRSF005799">
    <property type="entry name" value="UDP-gal_transpt"/>
    <property type="match status" value="1"/>
</dbReference>
<feature type="transmembrane region" description="Helical" evidence="5">
    <location>
        <begin position="292"/>
        <end position="311"/>
    </location>
</feature>
<feature type="transmembrane region" description="Helical" evidence="5">
    <location>
        <begin position="392"/>
        <end position="413"/>
    </location>
</feature>
<proteinExistence type="predicted"/>
<dbReference type="Proteomes" id="UP000091956">
    <property type="component" value="Unassembled WGS sequence"/>
</dbReference>
<evidence type="ECO:0000256" key="1">
    <source>
        <dbReference type="ARBA" id="ARBA00004141"/>
    </source>
</evidence>
<feature type="transmembrane region" description="Helical" evidence="5">
    <location>
        <begin position="160"/>
        <end position="181"/>
    </location>
</feature>
<dbReference type="GO" id="GO:0000139">
    <property type="term" value="C:Golgi membrane"/>
    <property type="evidence" value="ECO:0007669"/>
    <property type="project" value="InterPro"/>
</dbReference>
<dbReference type="GeneID" id="28843579"/>
<organism evidence="6 7">
    <name type="scientific">Pseudogymnoascus verrucosus</name>
    <dbReference type="NCBI Taxonomy" id="342668"/>
    <lineage>
        <taxon>Eukaryota</taxon>
        <taxon>Fungi</taxon>
        <taxon>Dikarya</taxon>
        <taxon>Ascomycota</taxon>
        <taxon>Pezizomycotina</taxon>
        <taxon>Leotiomycetes</taxon>
        <taxon>Thelebolales</taxon>
        <taxon>Thelebolaceae</taxon>
        <taxon>Pseudogymnoascus</taxon>
    </lineage>
</organism>
<keyword evidence="7" id="KW-1185">Reference proteome</keyword>
<reference evidence="6 7" key="1">
    <citation type="submission" date="2016-03" db="EMBL/GenBank/DDBJ databases">
        <title>Comparative genomics of Pseudogymnoascus destructans, the fungus causing white-nose syndrome of bats.</title>
        <authorList>
            <person name="Palmer J.M."/>
            <person name="Drees K.P."/>
            <person name="Foster J.T."/>
            <person name="Lindner D.L."/>
        </authorList>
    </citation>
    <scope>NUCLEOTIDE SEQUENCE [LARGE SCALE GENOMIC DNA]</scope>
    <source>
        <strain evidence="6 7">UAMH 10579</strain>
    </source>
</reference>
<evidence type="ECO:0000256" key="4">
    <source>
        <dbReference type="ARBA" id="ARBA00023136"/>
    </source>
</evidence>
<protein>
    <recommendedName>
        <fullName evidence="8">UDP-galactose transporter</fullName>
    </recommendedName>
</protein>
<sequence>MLAKNMYEAKTIWQDFALAHSRRTSRGAWDNQAFPPRRPSQIFEIHSLSIQRISLILLAIQNSALIMTMHYSRIAPVDSGRRYLPSTAVLLVEIIKLVVSLSITTFEMAKAHPTSSPRDLFVLLCKSFLSSDSWKLIIPAALYTLQNSLVYVAISNLEAVTFQVIYQLKILTTVLFSIGLVGKTISSRQWLALVLLTLGVAIVQTSNPLPSFEEMKSKLTTLLSPSPSELSPLASKSSFPPGQPESAHILHSSTMSATRGLLAVLAASLISGFTSVYFELIIKSTISSVSLWTRNVQLSFYSLFPALFLGVMYQDGPSISTHGFFAGYNSIVWVVIVLQALGGVLVAVVITSADNVAKNFAASVSIVVSCVVSAVVYQTGVSVHGTIGTGTVLLAAYLYHSYSCASPASELLLPMSRERDIKG</sequence>
<feature type="transmembrane region" description="Helical" evidence="5">
    <location>
        <begin position="83"/>
        <end position="106"/>
    </location>
</feature>
<comment type="subcellular location">
    <subcellularLocation>
        <location evidence="1">Membrane</location>
        <topology evidence="1">Multi-pass membrane protein</topology>
    </subcellularLocation>
</comment>
<keyword evidence="3 5" id="KW-1133">Transmembrane helix</keyword>
<evidence type="ECO:0000256" key="2">
    <source>
        <dbReference type="ARBA" id="ARBA00022692"/>
    </source>
</evidence>
<dbReference type="SUPFAM" id="SSF103481">
    <property type="entry name" value="Multidrug resistance efflux transporter EmrE"/>
    <property type="match status" value="1"/>
</dbReference>
<dbReference type="GO" id="GO:0015165">
    <property type="term" value="F:pyrimidine nucleotide-sugar transmembrane transporter activity"/>
    <property type="evidence" value="ECO:0007669"/>
    <property type="project" value="InterPro"/>
</dbReference>
<dbReference type="STRING" id="342668.A0A1B8G7L3"/>
<feature type="transmembrane region" description="Helical" evidence="5">
    <location>
        <begin position="190"/>
        <end position="209"/>
    </location>
</feature>
<dbReference type="NCBIfam" id="TIGR00803">
    <property type="entry name" value="nst"/>
    <property type="match status" value="2"/>
</dbReference>
<name>A0A1B8G7L3_9PEZI</name>
<dbReference type="InterPro" id="IPR007271">
    <property type="entry name" value="Nuc_sug_transpt"/>
</dbReference>
<evidence type="ECO:0000313" key="6">
    <source>
        <dbReference type="EMBL" id="OBT91817.2"/>
    </source>
</evidence>
<evidence type="ECO:0000256" key="3">
    <source>
        <dbReference type="ARBA" id="ARBA00022989"/>
    </source>
</evidence>
<evidence type="ECO:0008006" key="8">
    <source>
        <dbReference type="Google" id="ProtNLM"/>
    </source>
</evidence>
<accession>A0A1B8G7L3</accession>
<dbReference type="InterPro" id="IPR037185">
    <property type="entry name" value="EmrE-like"/>
</dbReference>
<dbReference type="Pfam" id="PF04142">
    <property type="entry name" value="Nuc_sug_transp"/>
    <property type="match status" value="1"/>
</dbReference>
<gene>
    <name evidence="6" type="ORF">VE01_10193</name>
</gene>
<feature type="transmembrane region" description="Helical" evidence="5">
    <location>
        <begin position="331"/>
        <end position="353"/>
    </location>
</feature>
<feature type="transmembrane region" description="Helical" evidence="5">
    <location>
        <begin position="360"/>
        <end position="380"/>
    </location>
</feature>
<dbReference type="AlphaFoldDB" id="A0A1B8G7L3"/>
<evidence type="ECO:0000256" key="5">
    <source>
        <dbReference type="SAM" id="Phobius"/>
    </source>
</evidence>
<keyword evidence="4 5" id="KW-0472">Membrane</keyword>
<reference evidence="7" key="2">
    <citation type="journal article" date="2018" name="Nat. Commun.">
        <title>Extreme sensitivity to ultraviolet light in the fungal pathogen causing white-nose syndrome of bats.</title>
        <authorList>
            <person name="Palmer J.M."/>
            <person name="Drees K.P."/>
            <person name="Foster J.T."/>
            <person name="Lindner D.L."/>
        </authorList>
    </citation>
    <scope>NUCLEOTIDE SEQUENCE [LARGE SCALE GENOMIC DNA]</scope>
    <source>
        <strain evidence="7">UAMH 10579</strain>
    </source>
</reference>
<keyword evidence="2 5" id="KW-0812">Transmembrane</keyword>
<evidence type="ECO:0000313" key="7">
    <source>
        <dbReference type="Proteomes" id="UP000091956"/>
    </source>
</evidence>
<feature type="transmembrane region" description="Helical" evidence="5">
    <location>
        <begin position="260"/>
        <end position="280"/>
    </location>
</feature>
<dbReference type="PANTHER" id="PTHR10231">
    <property type="entry name" value="NUCLEOTIDE-SUGAR TRANSMEMBRANE TRANSPORTER"/>
    <property type="match status" value="1"/>
</dbReference>
<dbReference type="RefSeq" id="XP_018125550.2">
    <property type="nucleotide sequence ID" value="XM_018279598.2"/>
</dbReference>
<dbReference type="EMBL" id="KV460279">
    <property type="protein sequence ID" value="OBT91817.2"/>
    <property type="molecule type" value="Genomic_DNA"/>
</dbReference>